<feature type="domain" description="Type II secretion system protein GspF" evidence="7">
    <location>
        <begin position="112"/>
        <end position="239"/>
    </location>
</feature>
<evidence type="ECO:0000313" key="8">
    <source>
        <dbReference type="EMBL" id="TDD66989.1"/>
    </source>
</evidence>
<dbReference type="PANTHER" id="PTHR35007:SF3">
    <property type="entry name" value="POSSIBLE CONSERVED ALANINE RICH MEMBRANE PROTEIN"/>
    <property type="match status" value="1"/>
</dbReference>
<feature type="transmembrane region" description="Helical" evidence="6">
    <location>
        <begin position="250"/>
        <end position="270"/>
    </location>
</feature>
<dbReference type="EMBL" id="SMLB01000033">
    <property type="protein sequence ID" value="TDD66989.1"/>
    <property type="molecule type" value="Genomic_DNA"/>
</dbReference>
<comment type="caution">
    <text evidence="8">The sequence shown here is derived from an EMBL/GenBank/DDBJ whole genome shotgun (WGS) entry which is preliminary data.</text>
</comment>
<dbReference type="AlphaFoldDB" id="A0A4R5A821"/>
<evidence type="ECO:0000256" key="4">
    <source>
        <dbReference type="ARBA" id="ARBA00022989"/>
    </source>
</evidence>
<keyword evidence="2" id="KW-1003">Cell membrane</keyword>
<accession>A0A4R5A821</accession>
<proteinExistence type="predicted"/>
<reference evidence="8 9" key="1">
    <citation type="submission" date="2019-02" db="EMBL/GenBank/DDBJ databases">
        <title>Draft genome sequences of novel Actinobacteria.</title>
        <authorList>
            <person name="Sahin N."/>
            <person name="Ay H."/>
            <person name="Saygin H."/>
        </authorList>
    </citation>
    <scope>NUCLEOTIDE SEQUENCE [LARGE SCALE GENOMIC DNA]</scope>
    <source>
        <strain evidence="8 9">8K307</strain>
    </source>
</reference>
<evidence type="ECO:0000256" key="6">
    <source>
        <dbReference type="SAM" id="Phobius"/>
    </source>
</evidence>
<feature type="transmembrane region" description="Helical" evidence="6">
    <location>
        <begin position="226"/>
        <end position="244"/>
    </location>
</feature>
<feature type="transmembrane region" description="Helical" evidence="6">
    <location>
        <begin position="62"/>
        <end position="90"/>
    </location>
</feature>
<evidence type="ECO:0000259" key="7">
    <source>
        <dbReference type="Pfam" id="PF00482"/>
    </source>
</evidence>
<evidence type="ECO:0000256" key="1">
    <source>
        <dbReference type="ARBA" id="ARBA00004651"/>
    </source>
</evidence>
<evidence type="ECO:0000313" key="9">
    <source>
        <dbReference type="Proteomes" id="UP000295217"/>
    </source>
</evidence>
<evidence type="ECO:0000256" key="5">
    <source>
        <dbReference type="ARBA" id="ARBA00023136"/>
    </source>
</evidence>
<protein>
    <recommendedName>
        <fullName evidence="7">Type II secretion system protein GspF domain-containing protein</fullName>
    </recommendedName>
</protein>
<evidence type="ECO:0000256" key="3">
    <source>
        <dbReference type="ARBA" id="ARBA00022692"/>
    </source>
</evidence>
<keyword evidence="3 6" id="KW-0812">Transmembrane</keyword>
<dbReference type="InterPro" id="IPR018076">
    <property type="entry name" value="T2SS_GspF_dom"/>
</dbReference>
<gene>
    <name evidence="8" type="ORF">E1262_20415</name>
</gene>
<sequence length="289" mass="30294">MRPVVAAITAVAGVGGLAAAGFGLVGALDDPAAPQRASVARWVRTLRGATPAARRSRRRVSAAAAVGLVVWLLTGWVLAVVLIPVAVWGLPVLLQTSAAKADIARLEAMSDWAQNLATVLGVGVGIEQAVARSMLTAPEPIRPEVGRLVARLQARWDTETALRAFADDLDDATGDLLSAALILGARRRGDQLSSVLDGLAGAVRDDVRIRRTVDAEQARGRTTARLVTAITAGGLGLMLLTPYADPYRAGSGQLLLIGLLTSYIGCLVWMRRITATPRQPRILVADGVP</sequence>
<keyword evidence="4 6" id="KW-1133">Transmembrane helix</keyword>
<name>A0A4R5A821_9ACTN</name>
<evidence type="ECO:0000256" key="2">
    <source>
        <dbReference type="ARBA" id="ARBA00022475"/>
    </source>
</evidence>
<keyword evidence="5 6" id="KW-0472">Membrane</keyword>
<dbReference type="Pfam" id="PF00482">
    <property type="entry name" value="T2SSF"/>
    <property type="match status" value="1"/>
</dbReference>
<dbReference type="Proteomes" id="UP000295217">
    <property type="component" value="Unassembled WGS sequence"/>
</dbReference>
<dbReference type="GO" id="GO:0005886">
    <property type="term" value="C:plasma membrane"/>
    <property type="evidence" value="ECO:0007669"/>
    <property type="project" value="UniProtKB-SubCell"/>
</dbReference>
<dbReference type="PANTHER" id="PTHR35007">
    <property type="entry name" value="INTEGRAL MEMBRANE PROTEIN-RELATED"/>
    <property type="match status" value="1"/>
</dbReference>
<comment type="subcellular location">
    <subcellularLocation>
        <location evidence="1">Cell membrane</location>
        <topology evidence="1">Multi-pass membrane protein</topology>
    </subcellularLocation>
</comment>
<dbReference type="RefSeq" id="WP_132104978.1">
    <property type="nucleotide sequence ID" value="NZ_SMLB01000033.1"/>
</dbReference>
<organism evidence="8 9">
    <name type="scientific">Jiangella aurantiaca</name>
    <dbReference type="NCBI Taxonomy" id="2530373"/>
    <lineage>
        <taxon>Bacteria</taxon>
        <taxon>Bacillati</taxon>
        <taxon>Actinomycetota</taxon>
        <taxon>Actinomycetes</taxon>
        <taxon>Jiangellales</taxon>
        <taxon>Jiangellaceae</taxon>
        <taxon>Jiangella</taxon>
    </lineage>
</organism>
<dbReference type="OrthoDB" id="5243396at2"/>
<keyword evidence="9" id="KW-1185">Reference proteome</keyword>